<dbReference type="Gene3D" id="3.90.79.10">
    <property type="entry name" value="Nucleoside Triphosphate Pyrophosphohydrolase"/>
    <property type="match status" value="1"/>
</dbReference>
<dbReference type="PRINTS" id="PR00502">
    <property type="entry name" value="NUDIXFAMILY"/>
</dbReference>
<dbReference type="Proteomes" id="UP000535908">
    <property type="component" value="Unassembled WGS sequence"/>
</dbReference>
<organism evidence="4 5">
    <name type="scientific">Listeria grandensis</name>
    <dbReference type="NCBI Taxonomy" id="1494963"/>
    <lineage>
        <taxon>Bacteria</taxon>
        <taxon>Bacillati</taxon>
        <taxon>Bacillota</taxon>
        <taxon>Bacilli</taxon>
        <taxon>Bacillales</taxon>
        <taxon>Listeriaceae</taxon>
        <taxon>Listeria</taxon>
    </lineage>
</organism>
<dbReference type="GO" id="GO:0016787">
    <property type="term" value="F:hydrolase activity"/>
    <property type="evidence" value="ECO:0007669"/>
    <property type="project" value="UniProtKB-KW"/>
</dbReference>
<dbReference type="EMBL" id="JAARWN010000020">
    <property type="protein sequence ID" value="MBC1937632.1"/>
    <property type="molecule type" value="Genomic_DNA"/>
</dbReference>
<proteinExistence type="inferred from homology"/>
<evidence type="ECO:0000313" key="4">
    <source>
        <dbReference type="EMBL" id="MBC1937632.1"/>
    </source>
</evidence>
<comment type="similarity">
    <text evidence="2">Belongs to the Nudix hydrolase family.</text>
</comment>
<gene>
    <name evidence="4" type="primary">ytkD</name>
    <name evidence="4" type="ORF">HCA69_14735</name>
</gene>
<dbReference type="NCBIfam" id="TIGR02705">
    <property type="entry name" value="nudix_YtkD"/>
    <property type="match status" value="1"/>
</dbReference>
<dbReference type="PROSITE" id="PS00893">
    <property type="entry name" value="NUDIX_BOX"/>
    <property type="match status" value="1"/>
</dbReference>
<evidence type="ECO:0000259" key="3">
    <source>
        <dbReference type="PROSITE" id="PS51462"/>
    </source>
</evidence>
<name>A0A7X0Y5Y0_9LIST</name>
<evidence type="ECO:0000256" key="2">
    <source>
        <dbReference type="RuleBase" id="RU003476"/>
    </source>
</evidence>
<protein>
    <submittedName>
        <fullName evidence="4">Nucleoside triphosphatase YtkD</fullName>
    </submittedName>
</protein>
<comment type="caution">
    <text evidence="4">The sequence shown here is derived from an EMBL/GenBank/DDBJ whole genome shotgun (WGS) entry which is preliminary data.</text>
</comment>
<keyword evidence="1 2" id="KW-0378">Hydrolase</keyword>
<dbReference type="InterPro" id="IPR020476">
    <property type="entry name" value="Nudix_hydrolase"/>
</dbReference>
<evidence type="ECO:0000313" key="5">
    <source>
        <dbReference type="Proteomes" id="UP000535908"/>
    </source>
</evidence>
<accession>A0A7X0Y5Y0</accession>
<evidence type="ECO:0000256" key="1">
    <source>
        <dbReference type="ARBA" id="ARBA00022801"/>
    </source>
</evidence>
<feature type="domain" description="Nudix hydrolase" evidence="3">
    <location>
        <begin position="7"/>
        <end position="158"/>
    </location>
</feature>
<dbReference type="InterPro" id="IPR015797">
    <property type="entry name" value="NUDIX_hydrolase-like_dom_sf"/>
</dbReference>
<dbReference type="AlphaFoldDB" id="A0A7X0Y5Y0"/>
<dbReference type="RefSeq" id="WP_185409279.1">
    <property type="nucleotide sequence ID" value="NZ_JAARRE010000002.1"/>
</dbReference>
<dbReference type="InterPro" id="IPR000086">
    <property type="entry name" value="NUDIX_hydrolase_dom"/>
</dbReference>
<dbReference type="InterPro" id="IPR020084">
    <property type="entry name" value="NUDIX_hydrolase_CS"/>
</dbReference>
<reference evidence="4 5" key="1">
    <citation type="submission" date="2020-03" db="EMBL/GenBank/DDBJ databases">
        <title>Soil Listeria distribution.</title>
        <authorList>
            <person name="Liao J."/>
            <person name="Wiedmann M."/>
        </authorList>
    </citation>
    <scope>NUCLEOTIDE SEQUENCE [LARGE SCALE GENOMIC DNA]</scope>
    <source>
        <strain evidence="4 5">FSL L7-0741</strain>
    </source>
</reference>
<dbReference type="Pfam" id="PF00293">
    <property type="entry name" value="NUDIX"/>
    <property type="match status" value="1"/>
</dbReference>
<sequence length="158" mass="18276">MYTYQDSLGNTVSIQFDATEEADDVLVIAKFHDAWLFTTHKTRGIEFPGGKGEPNETNEEAARRETMEETGAKLDKLYIIAQYKVKTTDRIFTKRVYLANVTTFVNQIDYMETLGPTLISGNLADIVRQEYFSFFMRDKGMQVVIKRALEQLKINNWR</sequence>
<dbReference type="PROSITE" id="PS51462">
    <property type="entry name" value="NUDIX"/>
    <property type="match status" value="1"/>
</dbReference>
<dbReference type="InterPro" id="IPR014078">
    <property type="entry name" value="Nudix_YtkD"/>
</dbReference>
<dbReference type="SUPFAM" id="SSF55811">
    <property type="entry name" value="Nudix"/>
    <property type="match status" value="1"/>
</dbReference>